<dbReference type="EMBL" id="JAACXV010000152">
    <property type="protein sequence ID" value="KAF7282891.1"/>
    <property type="molecule type" value="Genomic_DNA"/>
</dbReference>
<keyword evidence="3" id="KW-1185">Reference proteome</keyword>
<sequence length="70" mass="7372">MKDFLPSFPALHAHTHTLANGPGLPRKIPMPKRALAAGTNVDAIGRSGAAGGEKVGGSRSNSGKLRERRW</sequence>
<proteinExistence type="predicted"/>
<dbReference type="Proteomes" id="UP000625711">
    <property type="component" value="Unassembled WGS sequence"/>
</dbReference>
<name>A0A834INK0_RHYFE</name>
<organism evidence="2 3">
    <name type="scientific">Rhynchophorus ferrugineus</name>
    <name type="common">Red palm weevil</name>
    <name type="synonym">Curculio ferrugineus</name>
    <dbReference type="NCBI Taxonomy" id="354439"/>
    <lineage>
        <taxon>Eukaryota</taxon>
        <taxon>Metazoa</taxon>
        <taxon>Ecdysozoa</taxon>
        <taxon>Arthropoda</taxon>
        <taxon>Hexapoda</taxon>
        <taxon>Insecta</taxon>
        <taxon>Pterygota</taxon>
        <taxon>Neoptera</taxon>
        <taxon>Endopterygota</taxon>
        <taxon>Coleoptera</taxon>
        <taxon>Polyphaga</taxon>
        <taxon>Cucujiformia</taxon>
        <taxon>Curculionidae</taxon>
        <taxon>Dryophthorinae</taxon>
        <taxon>Rhynchophorus</taxon>
    </lineage>
</organism>
<accession>A0A834INK0</accession>
<dbReference type="AlphaFoldDB" id="A0A834INK0"/>
<evidence type="ECO:0000256" key="1">
    <source>
        <dbReference type="SAM" id="MobiDB-lite"/>
    </source>
</evidence>
<evidence type="ECO:0000313" key="3">
    <source>
        <dbReference type="Proteomes" id="UP000625711"/>
    </source>
</evidence>
<feature type="region of interest" description="Disordered" evidence="1">
    <location>
        <begin position="44"/>
        <end position="70"/>
    </location>
</feature>
<evidence type="ECO:0000313" key="2">
    <source>
        <dbReference type="EMBL" id="KAF7282891.1"/>
    </source>
</evidence>
<comment type="caution">
    <text evidence="2">The sequence shown here is derived from an EMBL/GenBank/DDBJ whole genome shotgun (WGS) entry which is preliminary data.</text>
</comment>
<protein>
    <submittedName>
        <fullName evidence="2">Uncharacterized protein</fullName>
    </submittedName>
</protein>
<reference evidence="2" key="1">
    <citation type="submission" date="2020-08" db="EMBL/GenBank/DDBJ databases">
        <title>Genome sequencing and assembly of the red palm weevil Rhynchophorus ferrugineus.</title>
        <authorList>
            <person name="Dias G.B."/>
            <person name="Bergman C.M."/>
            <person name="Manee M."/>
        </authorList>
    </citation>
    <scope>NUCLEOTIDE SEQUENCE</scope>
    <source>
        <strain evidence="2">AA-2017</strain>
        <tissue evidence="2">Whole larva</tissue>
    </source>
</reference>
<gene>
    <name evidence="2" type="ORF">GWI33_001839</name>
</gene>